<accession>A0A2T0Q2Y1</accession>
<dbReference type="PANTHER" id="PTHR47129">
    <property type="entry name" value="QUINONE OXIDOREDUCTASE 2"/>
    <property type="match status" value="1"/>
</dbReference>
<dbReference type="InterPro" id="IPR052718">
    <property type="entry name" value="NmrA-type_oxidoreductase"/>
</dbReference>
<comment type="caution">
    <text evidence="1">The sequence shown here is derived from an EMBL/GenBank/DDBJ whole genome shotgun (WGS) entry which is preliminary data.</text>
</comment>
<dbReference type="Gene3D" id="3.90.25.10">
    <property type="entry name" value="UDP-galactose 4-epimerase, domain 1"/>
    <property type="match status" value="1"/>
</dbReference>
<proteinExistence type="predicted"/>
<dbReference type="EMBL" id="PVZC01000005">
    <property type="protein sequence ID" value="PRX98146.1"/>
    <property type="molecule type" value="Genomic_DNA"/>
</dbReference>
<dbReference type="Proteomes" id="UP000237846">
    <property type="component" value="Unassembled WGS sequence"/>
</dbReference>
<dbReference type="InterPro" id="IPR036291">
    <property type="entry name" value="NAD(P)-bd_dom_sf"/>
</dbReference>
<protein>
    <submittedName>
        <fullName evidence="1">Uncharacterized protein</fullName>
    </submittedName>
</protein>
<name>A0A2T0Q2Y1_9ACTN</name>
<keyword evidence="2" id="KW-1185">Reference proteome</keyword>
<reference evidence="1 2" key="1">
    <citation type="submission" date="2018-03" db="EMBL/GenBank/DDBJ databases">
        <title>Genomic Encyclopedia of Archaeal and Bacterial Type Strains, Phase II (KMG-II): from individual species to whole genera.</title>
        <authorList>
            <person name="Goeker M."/>
        </authorList>
    </citation>
    <scope>NUCLEOTIDE SEQUENCE [LARGE SCALE GENOMIC DNA]</scope>
    <source>
        <strain evidence="1 2">DSM 45601</strain>
    </source>
</reference>
<sequence length="175" mass="17862">MSPAADVWSASARSAKRLLDNSDAENLGFYAASAVRFLGPALSTGRLALPADGPVSWTAHADLADVAAAVLADEGAFDGPTPPLTAPHALTFDDIAAIASEAAGRTTTRTTVSDDRFREQMAGQGVPADAVDGLLSIFAAARVGEFAAVDPTLATLIGREPVTMGALLRERLSGG</sequence>
<gene>
    <name evidence="1" type="ORF">CLV72_105499</name>
</gene>
<dbReference type="AlphaFoldDB" id="A0A2T0Q2Y1"/>
<dbReference type="Gene3D" id="3.40.50.720">
    <property type="entry name" value="NAD(P)-binding Rossmann-like Domain"/>
    <property type="match status" value="1"/>
</dbReference>
<dbReference type="RefSeq" id="WP_106248257.1">
    <property type="nucleotide sequence ID" value="NZ_PVZC01000005.1"/>
</dbReference>
<organism evidence="1 2">
    <name type="scientific">Allonocardiopsis opalescens</name>
    <dbReference type="NCBI Taxonomy" id="1144618"/>
    <lineage>
        <taxon>Bacteria</taxon>
        <taxon>Bacillati</taxon>
        <taxon>Actinomycetota</taxon>
        <taxon>Actinomycetes</taxon>
        <taxon>Streptosporangiales</taxon>
        <taxon>Allonocardiopsis</taxon>
    </lineage>
</organism>
<evidence type="ECO:0000313" key="2">
    <source>
        <dbReference type="Proteomes" id="UP000237846"/>
    </source>
</evidence>
<dbReference type="SUPFAM" id="SSF51735">
    <property type="entry name" value="NAD(P)-binding Rossmann-fold domains"/>
    <property type="match status" value="1"/>
</dbReference>
<dbReference type="OrthoDB" id="5510591at2"/>
<dbReference type="PANTHER" id="PTHR47129:SF1">
    <property type="entry name" value="NMRA-LIKE DOMAIN-CONTAINING PROTEIN"/>
    <property type="match status" value="1"/>
</dbReference>
<evidence type="ECO:0000313" key="1">
    <source>
        <dbReference type="EMBL" id="PRX98146.1"/>
    </source>
</evidence>